<evidence type="ECO:0000313" key="3">
    <source>
        <dbReference type="Proteomes" id="UP001399917"/>
    </source>
</evidence>
<protein>
    <submittedName>
        <fullName evidence="2">GSCFA domain-containing protein</fullName>
    </submittedName>
</protein>
<keyword evidence="3" id="KW-1185">Reference proteome</keyword>
<feature type="domain" description="GSCFA" evidence="1">
    <location>
        <begin position="41"/>
        <end position="310"/>
    </location>
</feature>
<name>A0ABP7K877_9RHOB</name>
<sequence length="347" mass="38189">MGSPYDQLPDTAFWRTGVAEQAPDVIAGLYEPKFPITPETRIMTAGSCFAQHIHRNLAERAWSVIDTETPAKALPARVLRQFGYGLYSARYGNIYTARQLLQLIKEAYGEFSPAEPVWDREGRFYDSQRPNIEPDGFASGDQVIEARTHHLAAVRQALGEADVFIFTLGLTETWLHRATGTVYPMAPGTLAGTYDPAHHGFYNFTLPEIMEDLDAIRESLHALNPDMKMLLTVSPVPLTATGVERHVLQSTTYSKSVLRAAAGGFCAGHADVDYFPSFDLITSPAAGDRFYAPNLRSVTEEGVSAAMSMFFVAQGAEDAVLFDQSAPQSDEDDDIICEEALIEAARR</sequence>
<dbReference type="EMBL" id="BAABDF010000007">
    <property type="protein sequence ID" value="GAA3868990.1"/>
    <property type="molecule type" value="Genomic_DNA"/>
</dbReference>
<accession>A0ABP7K877</accession>
<organism evidence="2 3">
    <name type="scientific">Celeribacter arenosi</name>
    <dbReference type="NCBI Taxonomy" id="792649"/>
    <lineage>
        <taxon>Bacteria</taxon>
        <taxon>Pseudomonadati</taxon>
        <taxon>Pseudomonadota</taxon>
        <taxon>Alphaproteobacteria</taxon>
        <taxon>Rhodobacterales</taxon>
        <taxon>Roseobacteraceae</taxon>
        <taxon>Celeribacter</taxon>
    </lineage>
</organism>
<evidence type="ECO:0000313" key="2">
    <source>
        <dbReference type="EMBL" id="GAA3868990.1"/>
    </source>
</evidence>
<reference evidence="3" key="1">
    <citation type="journal article" date="2019" name="Int. J. Syst. Evol. Microbiol.">
        <title>The Global Catalogue of Microorganisms (GCM) 10K type strain sequencing project: providing services to taxonomists for standard genome sequencing and annotation.</title>
        <authorList>
            <consortium name="The Broad Institute Genomics Platform"/>
            <consortium name="The Broad Institute Genome Sequencing Center for Infectious Disease"/>
            <person name="Wu L."/>
            <person name="Ma J."/>
        </authorList>
    </citation>
    <scope>NUCLEOTIDE SEQUENCE [LARGE SCALE GENOMIC DNA]</scope>
    <source>
        <strain evidence="3">JCM 17190</strain>
    </source>
</reference>
<dbReference type="InterPro" id="IPR014982">
    <property type="entry name" value="GSCFA"/>
</dbReference>
<dbReference type="Proteomes" id="UP001399917">
    <property type="component" value="Unassembled WGS sequence"/>
</dbReference>
<comment type="caution">
    <text evidence="2">The sequence shown here is derived from an EMBL/GenBank/DDBJ whole genome shotgun (WGS) entry which is preliminary data.</text>
</comment>
<proteinExistence type="predicted"/>
<evidence type="ECO:0000259" key="1">
    <source>
        <dbReference type="Pfam" id="PF08885"/>
    </source>
</evidence>
<gene>
    <name evidence="2" type="ORF">GCM10022404_18850</name>
</gene>
<dbReference type="Pfam" id="PF08885">
    <property type="entry name" value="GSCFA"/>
    <property type="match status" value="1"/>
</dbReference>